<name>A0AAD6SV28_9AGAR</name>
<evidence type="ECO:0000313" key="3">
    <source>
        <dbReference type="Proteomes" id="UP001218188"/>
    </source>
</evidence>
<gene>
    <name evidence="2" type="ORF">C8F04DRAFT_568351</name>
</gene>
<evidence type="ECO:0000256" key="1">
    <source>
        <dbReference type="SAM" id="SignalP"/>
    </source>
</evidence>
<reference evidence="2" key="1">
    <citation type="submission" date="2023-03" db="EMBL/GenBank/DDBJ databases">
        <title>Massive genome expansion in bonnet fungi (Mycena s.s.) driven by repeated elements and novel gene families across ecological guilds.</title>
        <authorList>
            <consortium name="Lawrence Berkeley National Laboratory"/>
            <person name="Harder C.B."/>
            <person name="Miyauchi S."/>
            <person name="Viragh M."/>
            <person name="Kuo A."/>
            <person name="Thoen E."/>
            <person name="Andreopoulos B."/>
            <person name="Lu D."/>
            <person name="Skrede I."/>
            <person name="Drula E."/>
            <person name="Henrissat B."/>
            <person name="Morin E."/>
            <person name="Kohler A."/>
            <person name="Barry K."/>
            <person name="LaButti K."/>
            <person name="Morin E."/>
            <person name="Salamov A."/>
            <person name="Lipzen A."/>
            <person name="Mereny Z."/>
            <person name="Hegedus B."/>
            <person name="Baldrian P."/>
            <person name="Stursova M."/>
            <person name="Weitz H."/>
            <person name="Taylor A."/>
            <person name="Grigoriev I.V."/>
            <person name="Nagy L.G."/>
            <person name="Martin F."/>
            <person name="Kauserud H."/>
        </authorList>
    </citation>
    <scope>NUCLEOTIDE SEQUENCE</scope>
    <source>
        <strain evidence="2">CBHHK200</strain>
    </source>
</reference>
<sequence>MYSILLALALCTAASQARPTLKIRDSDPRGQNCTVVAAPDLNDRCGLNLASVETCTNDVFVTSEVCQPGTLCVELPLNNSTVNIRLGCSTLQEQTDLFAFAFGGVNNIPQERRNIID</sequence>
<proteinExistence type="predicted"/>
<dbReference type="AlphaFoldDB" id="A0AAD6SV28"/>
<keyword evidence="1" id="KW-0732">Signal</keyword>
<feature type="signal peptide" evidence="1">
    <location>
        <begin position="1"/>
        <end position="17"/>
    </location>
</feature>
<protein>
    <submittedName>
        <fullName evidence="2">Uncharacterized protein</fullName>
    </submittedName>
</protein>
<comment type="caution">
    <text evidence="2">The sequence shown here is derived from an EMBL/GenBank/DDBJ whole genome shotgun (WGS) entry which is preliminary data.</text>
</comment>
<dbReference type="Proteomes" id="UP001218188">
    <property type="component" value="Unassembled WGS sequence"/>
</dbReference>
<organism evidence="2 3">
    <name type="scientific">Mycena alexandri</name>
    <dbReference type="NCBI Taxonomy" id="1745969"/>
    <lineage>
        <taxon>Eukaryota</taxon>
        <taxon>Fungi</taxon>
        <taxon>Dikarya</taxon>
        <taxon>Basidiomycota</taxon>
        <taxon>Agaricomycotina</taxon>
        <taxon>Agaricomycetes</taxon>
        <taxon>Agaricomycetidae</taxon>
        <taxon>Agaricales</taxon>
        <taxon>Marasmiineae</taxon>
        <taxon>Mycenaceae</taxon>
        <taxon>Mycena</taxon>
    </lineage>
</organism>
<keyword evidence="3" id="KW-1185">Reference proteome</keyword>
<evidence type="ECO:0000313" key="2">
    <source>
        <dbReference type="EMBL" id="KAJ7034609.1"/>
    </source>
</evidence>
<dbReference type="EMBL" id="JARJCM010000056">
    <property type="protein sequence ID" value="KAJ7034609.1"/>
    <property type="molecule type" value="Genomic_DNA"/>
</dbReference>
<feature type="chain" id="PRO_5042223352" evidence="1">
    <location>
        <begin position="18"/>
        <end position="117"/>
    </location>
</feature>
<accession>A0AAD6SV28</accession>